<feature type="coiled-coil region" evidence="3">
    <location>
        <begin position="260"/>
        <end position="389"/>
    </location>
</feature>
<dbReference type="Proteomes" id="UP000001449">
    <property type="component" value="Chromosome 7"/>
</dbReference>
<dbReference type="KEGG" id="tps:THAPS_7192"/>
<dbReference type="GO" id="GO:0005737">
    <property type="term" value="C:cytoplasm"/>
    <property type="evidence" value="ECO:0000318"/>
    <property type="project" value="GO_Central"/>
</dbReference>
<keyword evidence="3" id="KW-0175">Coiled coil</keyword>
<evidence type="ECO:0000256" key="2">
    <source>
        <dbReference type="ARBA" id="ARBA00023043"/>
    </source>
</evidence>
<protein>
    <submittedName>
        <fullName evidence="5">Uncharacterized protein</fullName>
    </submittedName>
</protein>
<gene>
    <name evidence="5" type="ORF">THAPS_7192</name>
</gene>
<dbReference type="PANTHER" id="PTHR24153">
    <property type="entry name" value="ESPIN"/>
    <property type="match status" value="1"/>
</dbReference>
<dbReference type="SUPFAM" id="SSF48403">
    <property type="entry name" value="Ankyrin repeat"/>
    <property type="match status" value="1"/>
</dbReference>
<evidence type="ECO:0000313" key="6">
    <source>
        <dbReference type="Proteomes" id="UP000001449"/>
    </source>
</evidence>
<dbReference type="eggNOG" id="ENOG502T695">
    <property type="taxonomic scope" value="Eukaryota"/>
</dbReference>
<accession>B5YNL2</accession>
<dbReference type="AlphaFoldDB" id="B5YNL2"/>
<dbReference type="GeneID" id="7450707"/>
<dbReference type="EMBL" id="CP001160">
    <property type="protein sequence ID" value="ACI65007.1"/>
    <property type="molecule type" value="Genomic_DNA"/>
</dbReference>
<dbReference type="InterPro" id="IPR052420">
    <property type="entry name" value="Espin/Espin-like"/>
</dbReference>
<dbReference type="OMA" id="ESECEIY"/>
<dbReference type="HOGENOM" id="CLU_451682_0_0_1"/>
<evidence type="ECO:0000313" key="5">
    <source>
        <dbReference type="EMBL" id="ACI65007.1"/>
    </source>
</evidence>
<evidence type="ECO:0000256" key="1">
    <source>
        <dbReference type="ARBA" id="ARBA00022737"/>
    </source>
</evidence>
<dbReference type="PaxDb" id="35128-Thaps7192"/>
<reference evidence="5 6" key="1">
    <citation type="journal article" date="2004" name="Science">
        <title>The genome of the diatom Thalassiosira pseudonana: ecology, evolution, and metabolism.</title>
        <authorList>
            <person name="Armbrust E.V."/>
            <person name="Berges J.A."/>
            <person name="Bowler C."/>
            <person name="Green B.R."/>
            <person name="Martinez D."/>
            <person name="Putnam N.H."/>
            <person name="Zhou S."/>
            <person name="Allen A.E."/>
            <person name="Apt K.E."/>
            <person name="Bechner M."/>
            <person name="Brzezinski M.A."/>
            <person name="Chaal B.K."/>
            <person name="Chiovitti A."/>
            <person name="Davis A.K."/>
            <person name="Demarest M.S."/>
            <person name="Detter J.C."/>
            <person name="Glavina T."/>
            <person name="Goodstein D."/>
            <person name="Hadi M.Z."/>
            <person name="Hellsten U."/>
            <person name="Hildebrand M."/>
            <person name="Jenkins B.D."/>
            <person name="Jurka J."/>
            <person name="Kapitonov V.V."/>
            <person name="Kroger N."/>
            <person name="Lau W.W."/>
            <person name="Lane T.W."/>
            <person name="Larimer F.W."/>
            <person name="Lippmeier J.C."/>
            <person name="Lucas S."/>
            <person name="Medina M."/>
            <person name="Montsant A."/>
            <person name="Obornik M."/>
            <person name="Parker M.S."/>
            <person name="Palenik B."/>
            <person name="Pazour G.J."/>
            <person name="Richardson P.M."/>
            <person name="Rynearson T.A."/>
            <person name="Saito M.A."/>
            <person name="Schwartz D.C."/>
            <person name="Thamatrakoln K."/>
            <person name="Valentin K."/>
            <person name="Vardi A."/>
            <person name="Wilkerson F.P."/>
            <person name="Rokhsar D.S."/>
        </authorList>
    </citation>
    <scope>NUCLEOTIDE SEQUENCE [LARGE SCALE GENOMIC DNA]</scope>
    <source>
        <strain evidence="5 6">CCMP1335</strain>
    </source>
</reference>
<dbReference type="GO" id="GO:0051015">
    <property type="term" value="F:actin filament binding"/>
    <property type="evidence" value="ECO:0000318"/>
    <property type="project" value="GO_Central"/>
</dbReference>
<keyword evidence="2" id="KW-0040">ANK repeat</keyword>
<dbReference type="Gene3D" id="1.25.40.20">
    <property type="entry name" value="Ankyrin repeat-containing domain"/>
    <property type="match status" value="1"/>
</dbReference>
<organism evidence="5 6">
    <name type="scientific">Thalassiosira pseudonana</name>
    <name type="common">Marine diatom</name>
    <name type="synonym">Cyclotella nana</name>
    <dbReference type="NCBI Taxonomy" id="35128"/>
    <lineage>
        <taxon>Eukaryota</taxon>
        <taxon>Sar</taxon>
        <taxon>Stramenopiles</taxon>
        <taxon>Ochrophyta</taxon>
        <taxon>Bacillariophyta</taxon>
        <taxon>Coscinodiscophyceae</taxon>
        <taxon>Thalassiosirophycidae</taxon>
        <taxon>Thalassiosirales</taxon>
        <taxon>Thalassiosiraceae</taxon>
        <taxon>Thalassiosira</taxon>
    </lineage>
</organism>
<name>B5YNL2_THAPS</name>
<keyword evidence="6" id="KW-1185">Reference proteome</keyword>
<proteinExistence type="predicted"/>
<evidence type="ECO:0000256" key="3">
    <source>
        <dbReference type="SAM" id="Coils"/>
    </source>
</evidence>
<dbReference type="PANTHER" id="PTHR24153:SF8">
    <property type="entry name" value="FORKED, ISOFORM F"/>
    <property type="match status" value="1"/>
</dbReference>
<evidence type="ECO:0000256" key="4">
    <source>
        <dbReference type="SAM" id="MobiDB-lite"/>
    </source>
</evidence>
<sequence length="605" mass="67265">MSRPAISSYVRSESESSGFLSNMLRCALPNQVFLCDATPEEVDFDLHPTGLYVAVHTKQWALVADRVKVYPREACTWVYRMGYEGGGDDNTTLGDNGSSVISPRHSVASPTNSSVVQNNLHGGMRKVMKWRMLPLHASVIFSAPVAVVKALLKAYPGGASAPDDQGALPLHLAFRAGSAEDIVLALLDVYPQAIEHMDNKGRLPSMLAPKVSMWYGDTIGEAFVKGPSYYYFAARVASADRIRNESEMMGKIKLLEENARAEAEHAKEVLESTVDTLNADIEGLLIENTELKEKMAWYESKYDGAEEKEKVLVDHTNSLAERLRLTSLSEEHLATKLAKLESKLATKEQELTELKSVAGEEKSGLAARVASLERELEANQNKTTSLTDKLQRKIKEQNELTVKFDKERQMYEKQIDASKECLMELIASSKEDKKIFDQDSKELRKQLAAMQKELHNSVKSQQQQQQQVPRELEERLDSLTREVMNARSFASHNVNARAEEAEMMVRTSNQMKNSAPASSRTELESECEIYVSQMRDDHSTSYSEGDVDSVTAMALAELTPEQHEALESLDLSGSKVDIERTLAKVPGLTRQQVTLLVDVASSLAA</sequence>
<dbReference type="RefSeq" id="XP_002296290.1">
    <property type="nucleotide sequence ID" value="XM_002296254.1"/>
</dbReference>
<reference evidence="5 6" key="2">
    <citation type="journal article" date="2008" name="Nature">
        <title>The Phaeodactylum genome reveals the evolutionary history of diatom genomes.</title>
        <authorList>
            <person name="Bowler C."/>
            <person name="Allen A.E."/>
            <person name="Badger J.H."/>
            <person name="Grimwood J."/>
            <person name="Jabbari K."/>
            <person name="Kuo A."/>
            <person name="Maheswari U."/>
            <person name="Martens C."/>
            <person name="Maumus F."/>
            <person name="Otillar R.P."/>
            <person name="Rayko E."/>
            <person name="Salamov A."/>
            <person name="Vandepoele K."/>
            <person name="Beszteri B."/>
            <person name="Gruber A."/>
            <person name="Heijde M."/>
            <person name="Katinka M."/>
            <person name="Mock T."/>
            <person name="Valentin K."/>
            <person name="Verret F."/>
            <person name="Berges J.A."/>
            <person name="Brownlee C."/>
            <person name="Cadoret J.P."/>
            <person name="Chiovitti A."/>
            <person name="Choi C.J."/>
            <person name="Coesel S."/>
            <person name="De Martino A."/>
            <person name="Detter J.C."/>
            <person name="Durkin C."/>
            <person name="Falciatore A."/>
            <person name="Fournet J."/>
            <person name="Haruta M."/>
            <person name="Huysman M.J."/>
            <person name="Jenkins B.D."/>
            <person name="Jiroutova K."/>
            <person name="Jorgensen R.E."/>
            <person name="Joubert Y."/>
            <person name="Kaplan A."/>
            <person name="Kroger N."/>
            <person name="Kroth P.G."/>
            <person name="La Roche J."/>
            <person name="Lindquist E."/>
            <person name="Lommer M."/>
            <person name="Martin-Jezequel V."/>
            <person name="Lopez P.J."/>
            <person name="Lucas S."/>
            <person name="Mangogna M."/>
            <person name="McGinnis K."/>
            <person name="Medlin L.K."/>
            <person name="Montsant A."/>
            <person name="Oudot-Le Secq M.P."/>
            <person name="Napoli C."/>
            <person name="Obornik M."/>
            <person name="Parker M.S."/>
            <person name="Petit J.L."/>
            <person name="Porcel B.M."/>
            <person name="Poulsen N."/>
            <person name="Robison M."/>
            <person name="Rychlewski L."/>
            <person name="Rynearson T.A."/>
            <person name="Schmutz J."/>
            <person name="Shapiro H."/>
            <person name="Siaut M."/>
            <person name="Stanley M."/>
            <person name="Sussman M.R."/>
            <person name="Taylor A.R."/>
            <person name="Vardi A."/>
            <person name="von Dassow P."/>
            <person name="Vyverman W."/>
            <person name="Willis A."/>
            <person name="Wyrwicz L.S."/>
            <person name="Rokhsar D.S."/>
            <person name="Weissenbach J."/>
            <person name="Armbrust E.V."/>
            <person name="Green B.R."/>
            <person name="Van de Peer Y."/>
            <person name="Grigoriev I.V."/>
        </authorList>
    </citation>
    <scope>NUCLEOTIDE SEQUENCE [LARGE SCALE GENOMIC DNA]</scope>
    <source>
        <strain evidence="5 6">CCMP1335</strain>
    </source>
</reference>
<keyword evidence="1" id="KW-0677">Repeat</keyword>
<dbReference type="InParanoid" id="B5YNL2"/>
<dbReference type="InterPro" id="IPR036770">
    <property type="entry name" value="Ankyrin_rpt-contain_sf"/>
</dbReference>
<feature type="region of interest" description="Disordered" evidence="4">
    <location>
        <begin position="451"/>
        <end position="471"/>
    </location>
</feature>
<dbReference type="GO" id="GO:0051017">
    <property type="term" value="P:actin filament bundle assembly"/>
    <property type="evidence" value="ECO:0000318"/>
    <property type="project" value="GO_Central"/>
</dbReference>